<accession>A0A1H8RN63</accession>
<dbReference type="AlphaFoldDB" id="A0A1H8RN63"/>
<feature type="region of interest" description="Disordered" evidence="1">
    <location>
        <begin position="84"/>
        <end position="104"/>
    </location>
</feature>
<evidence type="ECO:0000313" key="2">
    <source>
        <dbReference type="EMBL" id="SEO67999.1"/>
    </source>
</evidence>
<gene>
    <name evidence="2" type="ORF">SAMN04487895_11028</name>
</gene>
<dbReference type="Proteomes" id="UP000198809">
    <property type="component" value="Unassembled WGS sequence"/>
</dbReference>
<sequence length="104" mass="11973">MQPHRKDPVGGRTARSRWLRISLGLLLENGESAGFSEQKRELAGKTCYWSWCRNFRFLHYWVRLVRLVRSASLQLVSNHMFARSSGHGGNPCLFPIQQVTDSAR</sequence>
<organism evidence="2 3">
    <name type="scientific">Paenibacillus sophorae</name>
    <dbReference type="NCBI Taxonomy" id="1333845"/>
    <lineage>
        <taxon>Bacteria</taxon>
        <taxon>Bacillati</taxon>
        <taxon>Bacillota</taxon>
        <taxon>Bacilli</taxon>
        <taxon>Bacillales</taxon>
        <taxon>Paenibacillaceae</taxon>
        <taxon>Paenibacillus</taxon>
    </lineage>
</organism>
<proteinExistence type="predicted"/>
<reference evidence="2 3" key="1">
    <citation type="submission" date="2016-10" db="EMBL/GenBank/DDBJ databases">
        <authorList>
            <person name="de Groot N.N."/>
        </authorList>
    </citation>
    <scope>NUCLEOTIDE SEQUENCE [LARGE SCALE GENOMIC DNA]</scope>
    <source>
        <strain evidence="2 3">CGMCC 1.10238</strain>
    </source>
</reference>
<protein>
    <submittedName>
        <fullName evidence="2">Uncharacterized protein</fullName>
    </submittedName>
</protein>
<name>A0A1H8RN63_9BACL</name>
<evidence type="ECO:0000313" key="3">
    <source>
        <dbReference type="Proteomes" id="UP000198809"/>
    </source>
</evidence>
<evidence type="ECO:0000256" key="1">
    <source>
        <dbReference type="SAM" id="MobiDB-lite"/>
    </source>
</evidence>
<dbReference type="EMBL" id="FODH01000010">
    <property type="protein sequence ID" value="SEO67999.1"/>
    <property type="molecule type" value="Genomic_DNA"/>
</dbReference>